<reference evidence="2" key="2">
    <citation type="submission" date="2021-09" db="EMBL/GenBank/DDBJ databases">
        <authorList>
            <person name="Jia N."/>
            <person name="Wang J."/>
            <person name="Shi W."/>
            <person name="Du L."/>
            <person name="Sun Y."/>
            <person name="Zhan W."/>
            <person name="Jiang J."/>
            <person name="Wang Q."/>
            <person name="Zhang B."/>
            <person name="Ji P."/>
            <person name="Sakyi L.B."/>
            <person name="Cui X."/>
            <person name="Yuan T."/>
            <person name="Jiang B."/>
            <person name="Yang W."/>
            <person name="Lam T.T.-Y."/>
            <person name="Chang Q."/>
            <person name="Ding S."/>
            <person name="Wang X."/>
            <person name="Zhu J."/>
            <person name="Ruan X."/>
            <person name="Zhao L."/>
            <person name="Wei J."/>
            <person name="Que T."/>
            <person name="Du C."/>
            <person name="Cheng J."/>
            <person name="Dai P."/>
            <person name="Han X."/>
            <person name="Huang E."/>
            <person name="Gao Y."/>
            <person name="Liu J."/>
            <person name="Shao H."/>
            <person name="Ye R."/>
            <person name="Li L."/>
            <person name="Wei W."/>
            <person name="Wang X."/>
            <person name="Wang C."/>
            <person name="Huo Q."/>
            <person name="Li W."/>
            <person name="Guo W."/>
            <person name="Chen H."/>
            <person name="Chen S."/>
            <person name="Zhou L."/>
            <person name="Zhou L."/>
            <person name="Ni X."/>
            <person name="Tian J."/>
            <person name="Zhou Y."/>
            <person name="Sheng Y."/>
            <person name="Liu T."/>
            <person name="Pan Y."/>
            <person name="Xia L."/>
            <person name="Li J."/>
            <person name="Zhao F."/>
            <person name="Cao W."/>
        </authorList>
    </citation>
    <scope>NUCLEOTIDE SEQUENCE</scope>
    <source>
        <strain evidence="2">Rsan-2018</strain>
        <tissue evidence="2">Larvae</tissue>
    </source>
</reference>
<reference evidence="2" key="1">
    <citation type="journal article" date="2020" name="Cell">
        <title>Large-Scale Comparative Analyses of Tick Genomes Elucidate Their Genetic Diversity and Vector Capacities.</title>
        <authorList>
            <consortium name="Tick Genome and Microbiome Consortium (TIGMIC)"/>
            <person name="Jia N."/>
            <person name="Wang J."/>
            <person name="Shi W."/>
            <person name="Du L."/>
            <person name="Sun Y."/>
            <person name="Zhan W."/>
            <person name="Jiang J.F."/>
            <person name="Wang Q."/>
            <person name="Zhang B."/>
            <person name="Ji P."/>
            <person name="Bell-Sakyi L."/>
            <person name="Cui X.M."/>
            <person name="Yuan T.T."/>
            <person name="Jiang B.G."/>
            <person name="Yang W.F."/>
            <person name="Lam T.T."/>
            <person name="Chang Q.C."/>
            <person name="Ding S.J."/>
            <person name="Wang X.J."/>
            <person name="Zhu J.G."/>
            <person name="Ruan X.D."/>
            <person name="Zhao L."/>
            <person name="Wei J.T."/>
            <person name="Ye R.Z."/>
            <person name="Que T.C."/>
            <person name="Du C.H."/>
            <person name="Zhou Y.H."/>
            <person name="Cheng J.X."/>
            <person name="Dai P.F."/>
            <person name="Guo W.B."/>
            <person name="Han X.H."/>
            <person name="Huang E.J."/>
            <person name="Li L.F."/>
            <person name="Wei W."/>
            <person name="Gao Y.C."/>
            <person name="Liu J.Z."/>
            <person name="Shao H.Z."/>
            <person name="Wang X."/>
            <person name="Wang C.C."/>
            <person name="Yang T.C."/>
            <person name="Huo Q.B."/>
            <person name="Li W."/>
            <person name="Chen H.Y."/>
            <person name="Chen S.E."/>
            <person name="Zhou L.G."/>
            <person name="Ni X.B."/>
            <person name="Tian J.H."/>
            <person name="Sheng Y."/>
            <person name="Liu T."/>
            <person name="Pan Y.S."/>
            <person name="Xia L.Y."/>
            <person name="Li J."/>
            <person name="Zhao F."/>
            <person name="Cao W.C."/>
        </authorList>
    </citation>
    <scope>NUCLEOTIDE SEQUENCE</scope>
    <source>
        <strain evidence="2">Rsan-2018</strain>
    </source>
</reference>
<protein>
    <submittedName>
        <fullName evidence="2">Uncharacterized protein</fullName>
    </submittedName>
</protein>
<name>A0A9D4PQB1_RHISA</name>
<evidence type="ECO:0000313" key="3">
    <source>
        <dbReference type="Proteomes" id="UP000821837"/>
    </source>
</evidence>
<dbReference type="AlphaFoldDB" id="A0A9D4PQB1"/>
<feature type="region of interest" description="Disordered" evidence="1">
    <location>
        <begin position="14"/>
        <end position="36"/>
    </location>
</feature>
<comment type="caution">
    <text evidence="2">The sequence shown here is derived from an EMBL/GenBank/DDBJ whole genome shotgun (WGS) entry which is preliminary data.</text>
</comment>
<accession>A0A9D4PQB1</accession>
<organism evidence="2 3">
    <name type="scientific">Rhipicephalus sanguineus</name>
    <name type="common">Brown dog tick</name>
    <name type="synonym">Ixodes sanguineus</name>
    <dbReference type="NCBI Taxonomy" id="34632"/>
    <lineage>
        <taxon>Eukaryota</taxon>
        <taxon>Metazoa</taxon>
        <taxon>Ecdysozoa</taxon>
        <taxon>Arthropoda</taxon>
        <taxon>Chelicerata</taxon>
        <taxon>Arachnida</taxon>
        <taxon>Acari</taxon>
        <taxon>Parasitiformes</taxon>
        <taxon>Ixodida</taxon>
        <taxon>Ixodoidea</taxon>
        <taxon>Ixodidae</taxon>
        <taxon>Rhipicephalinae</taxon>
        <taxon>Rhipicephalus</taxon>
        <taxon>Rhipicephalus</taxon>
    </lineage>
</organism>
<dbReference type="Proteomes" id="UP000821837">
    <property type="component" value="Chromosome 5"/>
</dbReference>
<sequence>MPPSWSETAASLLVREAEEKGRGEAREERHCIEREEERKGESPGVLRCCGGAFGGRSPLSTREAAAAAHCCRPEKPAATARLGGGGRWACMALGGTWTDFQRLIAEPLQVRLSPQLDSQGDEWCSDAKHSTTNWAESSACRKGFSSTVEPLHSLSSYNANFGCHQRAPLNQLSPLSHGIDRHSSKVKLAAIRGGCRSRVQDCYHILTATATVHRMPTTTILAVAFNSTLPGTSPVRASDQEVT</sequence>
<gene>
    <name evidence="2" type="ORF">HPB52_008014</name>
</gene>
<dbReference type="EMBL" id="JABSTV010001251">
    <property type="protein sequence ID" value="KAH7951341.1"/>
    <property type="molecule type" value="Genomic_DNA"/>
</dbReference>
<evidence type="ECO:0000256" key="1">
    <source>
        <dbReference type="SAM" id="MobiDB-lite"/>
    </source>
</evidence>
<keyword evidence="3" id="KW-1185">Reference proteome</keyword>
<proteinExistence type="predicted"/>
<feature type="compositionally biased region" description="Basic and acidic residues" evidence="1">
    <location>
        <begin position="15"/>
        <end position="36"/>
    </location>
</feature>
<evidence type="ECO:0000313" key="2">
    <source>
        <dbReference type="EMBL" id="KAH7951341.1"/>
    </source>
</evidence>